<protein>
    <submittedName>
        <fullName evidence="2">Uncharacterized protein</fullName>
    </submittedName>
</protein>
<name>A0A7W7G5E1_9ACTN</name>
<evidence type="ECO:0000313" key="3">
    <source>
        <dbReference type="Proteomes" id="UP000542742"/>
    </source>
</evidence>
<proteinExistence type="predicted"/>
<reference evidence="2 3" key="1">
    <citation type="submission" date="2020-08" db="EMBL/GenBank/DDBJ databases">
        <title>Sequencing the genomes of 1000 actinobacteria strains.</title>
        <authorList>
            <person name="Klenk H.-P."/>
        </authorList>
    </citation>
    <scope>NUCLEOTIDE SEQUENCE [LARGE SCALE GENOMIC DNA]</scope>
    <source>
        <strain evidence="2 3">DSM 45518</strain>
    </source>
</reference>
<keyword evidence="3" id="KW-1185">Reference proteome</keyword>
<evidence type="ECO:0000256" key="1">
    <source>
        <dbReference type="SAM" id="MobiDB-lite"/>
    </source>
</evidence>
<feature type="compositionally biased region" description="Basic and acidic residues" evidence="1">
    <location>
        <begin position="31"/>
        <end position="45"/>
    </location>
</feature>
<organism evidence="2 3">
    <name type="scientific">Paractinoplanes abujensis</name>
    <dbReference type="NCBI Taxonomy" id="882441"/>
    <lineage>
        <taxon>Bacteria</taxon>
        <taxon>Bacillati</taxon>
        <taxon>Actinomycetota</taxon>
        <taxon>Actinomycetes</taxon>
        <taxon>Micromonosporales</taxon>
        <taxon>Micromonosporaceae</taxon>
        <taxon>Paractinoplanes</taxon>
    </lineage>
</organism>
<sequence>MSDGALVTAATEAQARREAAGRAVPVTDGHTGAETRPERGLVDVH</sequence>
<dbReference type="RefSeq" id="WP_184955053.1">
    <property type="nucleotide sequence ID" value="NZ_BOMC01000020.1"/>
</dbReference>
<evidence type="ECO:0000313" key="2">
    <source>
        <dbReference type="EMBL" id="MBB4696862.1"/>
    </source>
</evidence>
<gene>
    <name evidence="2" type="ORF">BKA14_007010</name>
</gene>
<accession>A0A7W7G5E1</accession>
<comment type="caution">
    <text evidence="2">The sequence shown here is derived from an EMBL/GenBank/DDBJ whole genome shotgun (WGS) entry which is preliminary data.</text>
</comment>
<dbReference type="AlphaFoldDB" id="A0A7W7G5E1"/>
<dbReference type="EMBL" id="JACHMF010000001">
    <property type="protein sequence ID" value="MBB4696862.1"/>
    <property type="molecule type" value="Genomic_DNA"/>
</dbReference>
<feature type="region of interest" description="Disordered" evidence="1">
    <location>
        <begin position="1"/>
        <end position="45"/>
    </location>
</feature>
<dbReference type="Proteomes" id="UP000542742">
    <property type="component" value="Unassembled WGS sequence"/>
</dbReference>